<evidence type="ECO:0000256" key="1">
    <source>
        <dbReference type="ARBA" id="ARBA00004141"/>
    </source>
</evidence>
<evidence type="ECO:0000256" key="9">
    <source>
        <dbReference type="SAM" id="Phobius"/>
    </source>
</evidence>
<dbReference type="GO" id="GO:0016324">
    <property type="term" value="C:apical plasma membrane"/>
    <property type="evidence" value="ECO:0007669"/>
    <property type="project" value="UniProtKB-ARBA"/>
</dbReference>
<dbReference type="Pfam" id="PF00005">
    <property type="entry name" value="ABC_tran"/>
    <property type="match status" value="1"/>
</dbReference>
<dbReference type="OrthoDB" id="66620at2759"/>
<dbReference type="Gene3D" id="3.40.50.300">
    <property type="entry name" value="P-loop containing nucleotide triphosphate hydrolases"/>
    <property type="match status" value="1"/>
</dbReference>
<feature type="transmembrane region" description="Helical" evidence="9">
    <location>
        <begin position="345"/>
        <end position="372"/>
    </location>
</feature>
<dbReference type="InterPro" id="IPR043926">
    <property type="entry name" value="ABCG_dom"/>
</dbReference>
<dbReference type="FunFam" id="3.40.50.300:FF:000622">
    <property type="entry name" value="ATP-binding cassette sub-family G member 2"/>
    <property type="match status" value="1"/>
</dbReference>
<feature type="transmembrane region" description="Helical" evidence="9">
    <location>
        <begin position="378"/>
        <end position="401"/>
    </location>
</feature>
<dbReference type="GO" id="GO:0005524">
    <property type="term" value="F:ATP binding"/>
    <property type="evidence" value="ECO:0007669"/>
    <property type="project" value="UniProtKB-KW"/>
</dbReference>
<dbReference type="PANTHER" id="PTHR48041">
    <property type="entry name" value="ABC TRANSPORTER G FAMILY MEMBER 28"/>
    <property type="match status" value="1"/>
</dbReference>
<dbReference type="Proteomes" id="UP000245119">
    <property type="component" value="Linkage Group LG1"/>
</dbReference>
<keyword evidence="3" id="KW-0813">Transport</keyword>
<evidence type="ECO:0000256" key="3">
    <source>
        <dbReference type="ARBA" id="ARBA00022448"/>
    </source>
</evidence>
<evidence type="ECO:0000313" key="11">
    <source>
        <dbReference type="EMBL" id="PVD38219.1"/>
    </source>
</evidence>
<organism evidence="11 12">
    <name type="scientific">Pomacea canaliculata</name>
    <name type="common">Golden apple snail</name>
    <dbReference type="NCBI Taxonomy" id="400727"/>
    <lineage>
        <taxon>Eukaryota</taxon>
        <taxon>Metazoa</taxon>
        <taxon>Spiralia</taxon>
        <taxon>Lophotrochozoa</taxon>
        <taxon>Mollusca</taxon>
        <taxon>Gastropoda</taxon>
        <taxon>Caenogastropoda</taxon>
        <taxon>Architaenioglossa</taxon>
        <taxon>Ampullarioidea</taxon>
        <taxon>Ampullariidae</taxon>
        <taxon>Pomacea</taxon>
    </lineage>
</organism>
<evidence type="ECO:0000256" key="7">
    <source>
        <dbReference type="ARBA" id="ARBA00022989"/>
    </source>
</evidence>
<keyword evidence="7 9" id="KW-1133">Transmembrane helix</keyword>
<dbReference type="GO" id="GO:0015562">
    <property type="term" value="F:efflux transmembrane transporter activity"/>
    <property type="evidence" value="ECO:0007669"/>
    <property type="project" value="UniProtKB-ARBA"/>
</dbReference>
<dbReference type="EMBL" id="PZQS01000001">
    <property type="protein sequence ID" value="PVD38219.1"/>
    <property type="molecule type" value="Genomic_DNA"/>
</dbReference>
<dbReference type="SUPFAM" id="SSF52540">
    <property type="entry name" value="P-loop containing nucleoside triphosphate hydrolases"/>
    <property type="match status" value="1"/>
</dbReference>
<keyword evidence="12" id="KW-1185">Reference proteome</keyword>
<dbReference type="InterPro" id="IPR003439">
    <property type="entry name" value="ABC_transporter-like_ATP-bd"/>
</dbReference>
<dbReference type="AlphaFoldDB" id="A0A2T7PXT3"/>
<keyword evidence="4 9" id="KW-0812">Transmembrane</keyword>
<evidence type="ECO:0000313" key="12">
    <source>
        <dbReference type="Proteomes" id="UP000245119"/>
    </source>
</evidence>
<evidence type="ECO:0000259" key="10">
    <source>
        <dbReference type="PROSITE" id="PS50893"/>
    </source>
</evidence>
<comment type="similarity">
    <text evidence="2">Belongs to the ABC transporter superfamily. ABCG family. Eye pigment precursor importer (TC 3.A.1.204) subfamily.</text>
</comment>
<comment type="subcellular location">
    <subcellularLocation>
        <location evidence="1">Membrane</location>
        <topology evidence="1">Multi-pass membrane protein</topology>
    </subcellularLocation>
</comment>
<accession>A0A2T7PXT3</accession>
<dbReference type="InterPro" id="IPR003593">
    <property type="entry name" value="AAA+_ATPase"/>
</dbReference>
<dbReference type="PROSITE" id="PS50893">
    <property type="entry name" value="ABC_TRANSPORTER_2"/>
    <property type="match status" value="1"/>
</dbReference>
<evidence type="ECO:0000256" key="5">
    <source>
        <dbReference type="ARBA" id="ARBA00022741"/>
    </source>
</evidence>
<reference evidence="11 12" key="1">
    <citation type="submission" date="2018-04" db="EMBL/GenBank/DDBJ databases">
        <title>The genome of golden apple snail Pomacea canaliculata provides insight into stress tolerance and invasive adaptation.</title>
        <authorList>
            <person name="Liu C."/>
            <person name="Liu B."/>
            <person name="Ren Y."/>
            <person name="Zhang Y."/>
            <person name="Wang H."/>
            <person name="Li S."/>
            <person name="Jiang F."/>
            <person name="Yin L."/>
            <person name="Zhang G."/>
            <person name="Qian W."/>
            <person name="Fan W."/>
        </authorList>
    </citation>
    <scope>NUCLEOTIDE SEQUENCE [LARGE SCALE GENOMIC DNA]</scope>
    <source>
        <strain evidence="11">SZHN2017</strain>
        <tissue evidence="11">Muscle</tissue>
    </source>
</reference>
<name>A0A2T7PXT3_POMCA</name>
<keyword evidence="5" id="KW-0547">Nucleotide-binding</keyword>
<dbReference type="SMART" id="SM00382">
    <property type="entry name" value="AAA"/>
    <property type="match status" value="1"/>
</dbReference>
<dbReference type="InterPro" id="IPR027417">
    <property type="entry name" value="P-loop_NTPase"/>
</dbReference>
<feature type="transmembrane region" description="Helical" evidence="9">
    <location>
        <begin position="496"/>
        <end position="516"/>
    </location>
</feature>
<dbReference type="GO" id="GO:0016887">
    <property type="term" value="F:ATP hydrolysis activity"/>
    <property type="evidence" value="ECO:0007669"/>
    <property type="project" value="InterPro"/>
</dbReference>
<feature type="transmembrane region" description="Helical" evidence="9">
    <location>
        <begin position="270"/>
        <end position="290"/>
    </location>
</feature>
<evidence type="ECO:0000256" key="6">
    <source>
        <dbReference type="ARBA" id="ARBA00022840"/>
    </source>
</evidence>
<dbReference type="CDD" id="cd03213">
    <property type="entry name" value="ABCG_EPDR"/>
    <property type="match status" value="1"/>
</dbReference>
<evidence type="ECO:0000256" key="8">
    <source>
        <dbReference type="ARBA" id="ARBA00023136"/>
    </source>
</evidence>
<dbReference type="Pfam" id="PF01061">
    <property type="entry name" value="ABC2_membrane"/>
    <property type="match status" value="1"/>
</dbReference>
<keyword evidence="8 9" id="KW-0472">Membrane</keyword>
<evidence type="ECO:0000256" key="2">
    <source>
        <dbReference type="ARBA" id="ARBA00005814"/>
    </source>
</evidence>
<protein>
    <recommendedName>
        <fullName evidence="10">ABC transporter domain-containing protein</fullName>
    </recommendedName>
</protein>
<sequence>MNAILGPTGSGKSSLLDVLAGRKDPSGLKGDLLIDGGPLPDNFKCMVGYVVQDDVVMGTLTVRENFHFSAALRLPSEVTKAERDARVDQVIFELGLGNCADTKVGNEFIRGVSGGERKRCNIGMELIIQPPVLFLDEPTTGLDASTANAVMLLLQKLAHKGRTIIFSIHQPRYTIYRTFDSITLLSGGETIYFGPSSDALEYFETIGYSCEAHNNPPDFFLDVINGDSTAIAATETHEPGKYSLICAIKQLSQVSLRIIKNLARSPQASIMQFIIMGIFAVIVGAVYFQINTSKDTGIQNRVGAFFFIVMNQVFGNLSAVELFIKERAIFIHENVSGFYRVSAYFTAKIICDVLPMRLIPVTIFCVIAYFMIGLQEGATHFFFFLLNLFLTTLAASSFAFFVSASVKIFAVANLLIALCYVFMMLFSGLLVNFSSIGDWLSWIRYLSIFRYSLNALYINELKDQIYCNRNGTVVDCIDGNSYLITQNIPFGTPWDLWVNELALGIISIGLFFIGYIQLRRLKKLR</sequence>
<dbReference type="GO" id="GO:0008514">
    <property type="term" value="F:organic anion transmembrane transporter activity"/>
    <property type="evidence" value="ECO:0007669"/>
    <property type="project" value="UniProtKB-ARBA"/>
</dbReference>
<dbReference type="STRING" id="400727.A0A2T7PXT3"/>
<dbReference type="GO" id="GO:0140359">
    <property type="term" value="F:ABC-type transporter activity"/>
    <property type="evidence" value="ECO:0007669"/>
    <property type="project" value="InterPro"/>
</dbReference>
<dbReference type="InterPro" id="IPR050352">
    <property type="entry name" value="ABCG_transporters"/>
</dbReference>
<evidence type="ECO:0000256" key="4">
    <source>
        <dbReference type="ARBA" id="ARBA00022692"/>
    </source>
</evidence>
<dbReference type="InterPro" id="IPR013525">
    <property type="entry name" value="ABC2_TM"/>
</dbReference>
<dbReference type="PANTHER" id="PTHR48041:SF116">
    <property type="entry name" value="PROTEIN BROWN"/>
    <property type="match status" value="1"/>
</dbReference>
<feature type="domain" description="ABC transporter" evidence="10">
    <location>
        <begin position="1"/>
        <end position="212"/>
    </location>
</feature>
<dbReference type="Pfam" id="PF19055">
    <property type="entry name" value="ABC2_membrane_7"/>
    <property type="match status" value="1"/>
</dbReference>
<proteinExistence type="inferred from homology"/>
<keyword evidence="6" id="KW-0067">ATP-binding</keyword>
<comment type="caution">
    <text evidence="11">The sequence shown here is derived from an EMBL/GenBank/DDBJ whole genome shotgun (WGS) entry which is preliminary data.</text>
</comment>
<gene>
    <name evidence="11" type="ORF">C0Q70_00830</name>
</gene>
<feature type="transmembrane region" description="Helical" evidence="9">
    <location>
        <begin position="408"/>
        <end position="431"/>
    </location>
</feature>